<keyword evidence="3" id="KW-1185">Reference proteome</keyword>
<evidence type="ECO:0000313" key="2">
    <source>
        <dbReference type="EMBL" id="CQR72327.1"/>
    </source>
</evidence>
<dbReference type="EMBL" id="CTRP01000010">
    <property type="protein sequence ID" value="CQR72327.1"/>
    <property type="molecule type" value="Genomic_DNA"/>
</dbReference>
<feature type="domain" description="Putative heavy-metal chelation" evidence="1">
    <location>
        <begin position="140"/>
        <end position="230"/>
    </location>
</feature>
<dbReference type="Pfam" id="PF04016">
    <property type="entry name" value="DUF364"/>
    <property type="match status" value="1"/>
</dbReference>
<dbReference type="RefSeq" id="WP_021167045.1">
    <property type="nucleotide sequence ID" value="NZ_CTRP01000010.1"/>
</dbReference>
<gene>
    <name evidence="2" type="ORF">SpAn4DRAFT_2787</name>
</gene>
<reference evidence="3" key="1">
    <citation type="submission" date="2015-03" db="EMBL/GenBank/DDBJ databases">
        <authorList>
            <person name="Nijsse Bart"/>
        </authorList>
    </citation>
    <scope>NUCLEOTIDE SEQUENCE [LARGE SCALE GENOMIC DNA]</scope>
</reference>
<dbReference type="Gene3D" id="3.40.50.11590">
    <property type="match status" value="1"/>
</dbReference>
<sequence length="243" mass="26964">MTLLEEAKTKLSQLAKDHNWAFNEKVMIVSARNLTPEEAIGQPDRDDYPLLTGKEVMMEARLRDGVGQAFTDQPGKFEGTLEDVLQLPLDTNFHRAVFVATLNAAMRSLQMIEATVHCKDKEPALCAKELPAYIEKKYGRPKIAFVGLQPALIEALNNASFELKVTDLNPDNIGQIRCGVRIEDAALNSQHARWADIVLSTGSVLVNDTYHELSQGKPVIYYGVTAAGLAKLFDLPRFCFCGR</sequence>
<dbReference type="AlphaFoldDB" id="A0A0U1KY28"/>
<name>A0A0U1KY28_9FIRM</name>
<evidence type="ECO:0000259" key="1">
    <source>
        <dbReference type="Pfam" id="PF04016"/>
    </source>
</evidence>
<evidence type="ECO:0000313" key="3">
    <source>
        <dbReference type="Proteomes" id="UP000049855"/>
    </source>
</evidence>
<accession>A0A0U1KY28</accession>
<dbReference type="InterPro" id="IPR007161">
    <property type="entry name" value="DUF364"/>
</dbReference>
<dbReference type="SUPFAM" id="SSF159713">
    <property type="entry name" value="Dhaf3308-like"/>
    <property type="match status" value="1"/>
</dbReference>
<proteinExistence type="predicted"/>
<dbReference type="Proteomes" id="UP000049855">
    <property type="component" value="Unassembled WGS sequence"/>
</dbReference>
<protein>
    <recommendedName>
        <fullName evidence="1">Putative heavy-metal chelation domain-containing protein</fullName>
    </recommendedName>
</protein>
<organism evidence="2 3">
    <name type="scientific">Sporomusa ovata</name>
    <dbReference type="NCBI Taxonomy" id="2378"/>
    <lineage>
        <taxon>Bacteria</taxon>
        <taxon>Bacillati</taxon>
        <taxon>Bacillota</taxon>
        <taxon>Negativicutes</taxon>
        <taxon>Selenomonadales</taxon>
        <taxon>Sporomusaceae</taxon>
        <taxon>Sporomusa</taxon>
    </lineage>
</organism>